<dbReference type="PANTHER" id="PTHR22835:SF476">
    <property type="entry name" value="OS06G0160200 PROTEIN"/>
    <property type="match status" value="1"/>
</dbReference>
<dbReference type="GO" id="GO:0016788">
    <property type="term" value="F:hydrolase activity, acting on ester bonds"/>
    <property type="evidence" value="ECO:0007669"/>
    <property type="project" value="InterPro"/>
</dbReference>
<dbReference type="EMBL" id="OU503042">
    <property type="protein sequence ID" value="CAI9764163.1"/>
    <property type="molecule type" value="Genomic_DNA"/>
</dbReference>
<dbReference type="PANTHER" id="PTHR22835">
    <property type="entry name" value="ZINC FINGER FYVE DOMAIN CONTAINING PROTEIN"/>
    <property type="match status" value="1"/>
</dbReference>
<name>A0AAD1Z8A6_9LAMI</name>
<proteinExistence type="inferred from homology"/>
<evidence type="ECO:0000256" key="2">
    <source>
        <dbReference type="ARBA" id="ARBA00023180"/>
    </source>
</evidence>
<evidence type="ECO:0000256" key="1">
    <source>
        <dbReference type="ARBA" id="ARBA00008668"/>
    </source>
</evidence>
<comment type="similarity">
    <text evidence="1">Belongs to the 'GDSL' lipolytic enzyme family.</text>
</comment>
<sequence>MLMPSTNEKCAFEAILNFGESNSDTRGLYAAFPVQPLPNGMTYFKKPTCRPIDATQHYIDFLGNTSCSYHVSMNPRKGSTWFRTDISKPLWPYLQSIESDFRLGANFATSGSTVLLPNASVFASRTSPFSLAIQLNQMKQLKSRVDELYSIGNQDKTIFLHMTHSKKSITLSTLAKMTSPQTSQQLESVEFATSRFLNCKHNQG</sequence>
<organism evidence="3 4">
    <name type="scientific">Fraxinus pennsylvanica</name>
    <dbReference type="NCBI Taxonomy" id="56036"/>
    <lineage>
        <taxon>Eukaryota</taxon>
        <taxon>Viridiplantae</taxon>
        <taxon>Streptophyta</taxon>
        <taxon>Embryophyta</taxon>
        <taxon>Tracheophyta</taxon>
        <taxon>Spermatophyta</taxon>
        <taxon>Magnoliopsida</taxon>
        <taxon>eudicotyledons</taxon>
        <taxon>Gunneridae</taxon>
        <taxon>Pentapetalae</taxon>
        <taxon>asterids</taxon>
        <taxon>lamiids</taxon>
        <taxon>Lamiales</taxon>
        <taxon>Oleaceae</taxon>
        <taxon>Oleeae</taxon>
        <taxon>Fraxinus</taxon>
    </lineage>
</organism>
<protein>
    <submittedName>
        <fullName evidence="3">Uncharacterized protein</fullName>
    </submittedName>
</protein>
<keyword evidence="4" id="KW-1185">Reference proteome</keyword>
<reference evidence="3" key="1">
    <citation type="submission" date="2023-05" db="EMBL/GenBank/DDBJ databases">
        <authorList>
            <person name="Huff M."/>
        </authorList>
    </citation>
    <scope>NUCLEOTIDE SEQUENCE</scope>
</reference>
<dbReference type="Pfam" id="PF00657">
    <property type="entry name" value="Lipase_GDSL"/>
    <property type="match status" value="1"/>
</dbReference>
<dbReference type="InterPro" id="IPR036514">
    <property type="entry name" value="SGNH_hydro_sf"/>
</dbReference>
<dbReference type="AlphaFoldDB" id="A0AAD1Z8A6"/>
<dbReference type="Proteomes" id="UP000834106">
    <property type="component" value="Chromosome 7"/>
</dbReference>
<evidence type="ECO:0000313" key="3">
    <source>
        <dbReference type="EMBL" id="CAI9764163.1"/>
    </source>
</evidence>
<accession>A0AAD1Z8A6</accession>
<evidence type="ECO:0000313" key="4">
    <source>
        <dbReference type="Proteomes" id="UP000834106"/>
    </source>
</evidence>
<keyword evidence="2" id="KW-0325">Glycoprotein</keyword>
<dbReference type="Gene3D" id="3.40.50.1110">
    <property type="entry name" value="SGNH hydrolase"/>
    <property type="match status" value="1"/>
</dbReference>
<gene>
    <name evidence="3" type="ORF">FPE_LOCUS11593</name>
</gene>
<dbReference type="InterPro" id="IPR001087">
    <property type="entry name" value="GDSL"/>
</dbReference>